<evidence type="ECO:0000313" key="7">
    <source>
        <dbReference type="Proteomes" id="UP000007798"/>
    </source>
</evidence>
<organism evidence="6 7">
    <name type="scientific">Drosophila willistoni</name>
    <name type="common">Fruit fly</name>
    <dbReference type="NCBI Taxonomy" id="7260"/>
    <lineage>
        <taxon>Eukaryota</taxon>
        <taxon>Metazoa</taxon>
        <taxon>Ecdysozoa</taxon>
        <taxon>Arthropoda</taxon>
        <taxon>Hexapoda</taxon>
        <taxon>Insecta</taxon>
        <taxon>Pterygota</taxon>
        <taxon>Neoptera</taxon>
        <taxon>Endopterygota</taxon>
        <taxon>Diptera</taxon>
        <taxon>Brachycera</taxon>
        <taxon>Muscomorpha</taxon>
        <taxon>Ephydroidea</taxon>
        <taxon>Drosophilidae</taxon>
        <taxon>Drosophila</taxon>
        <taxon>Sophophora</taxon>
    </lineage>
</organism>
<feature type="region of interest" description="Disordered" evidence="3">
    <location>
        <begin position="91"/>
        <end position="112"/>
    </location>
</feature>
<evidence type="ECO:0000256" key="3">
    <source>
        <dbReference type="SAM" id="MobiDB-lite"/>
    </source>
</evidence>
<dbReference type="InterPro" id="IPR043504">
    <property type="entry name" value="Peptidase_S1_PA_chymotrypsin"/>
</dbReference>
<proteinExistence type="predicted"/>
<dbReference type="OMA" id="CERPSHA"/>
<dbReference type="KEGG" id="dwi:6648448"/>
<feature type="region of interest" description="Disordered" evidence="3">
    <location>
        <begin position="221"/>
        <end position="242"/>
    </location>
</feature>
<protein>
    <recommendedName>
        <fullName evidence="5">Clip domain-containing protein</fullName>
    </recommendedName>
</protein>
<dbReference type="InterPro" id="IPR009003">
    <property type="entry name" value="Peptidase_S1_PA"/>
</dbReference>
<dbReference type="eggNOG" id="ENOG502T9CK">
    <property type="taxonomic scope" value="Eukaryota"/>
</dbReference>
<dbReference type="InterPro" id="IPR051333">
    <property type="entry name" value="CLIP_Serine_Protease"/>
</dbReference>
<evidence type="ECO:0000256" key="4">
    <source>
        <dbReference type="SAM" id="SignalP"/>
    </source>
</evidence>
<evidence type="ECO:0000256" key="1">
    <source>
        <dbReference type="ARBA" id="ARBA00022729"/>
    </source>
</evidence>
<feature type="signal peptide" evidence="4">
    <location>
        <begin position="1"/>
        <end position="21"/>
    </location>
</feature>
<dbReference type="EMBL" id="CH964239">
    <property type="protein sequence ID" value="EDW82186.1"/>
    <property type="molecule type" value="Genomic_DNA"/>
</dbReference>
<keyword evidence="1 4" id="KW-0732">Signal</keyword>
<name>B4NEL7_DROWI</name>
<feature type="chain" id="PRO_5002819841" description="Clip domain-containing protein" evidence="4">
    <location>
        <begin position="22"/>
        <end position="494"/>
    </location>
</feature>
<dbReference type="SMART" id="SM00680">
    <property type="entry name" value="CLIP"/>
    <property type="match status" value="2"/>
</dbReference>
<evidence type="ECO:0000259" key="5">
    <source>
        <dbReference type="SMART" id="SM00680"/>
    </source>
</evidence>
<dbReference type="STRING" id="7260.B4NEL7"/>
<dbReference type="SUPFAM" id="SSF50494">
    <property type="entry name" value="Trypsin-like serine proteases"/>
    <property type="match status" value="1"/>
</dbReference>
<sequence length="494" mass="53210">MLHSGYNVIIALIWFSNCCWAYFNLEVGDPCATSYRSSCQPENECRSLSKFIESGQLTAATVLSCGFTVRVEKICCPLDEVGDIEVRAPYPTTTTTTTTTTSTTPKSTTTTTTKITTTEAPFWLNIFNTNREYVQRSVPATRPPSHPSLIVGGVNGDCSAPLYEGKCLAISKCPSVEPLISQGRLRDDDFTTCNGGTTEEIICCPTNLPIQARGPIAGEKVTSVSRLDSSKETPNSPASSNDVDELDAAAIAKADKLLPHYNHLAALAYPNAAFDGHVYECTALALTPDLLVSAAGCQRPSHAVFGVADLRDVDVDEDYLVDIVRLAHHLNDLALMRLLKPLVLGTETSSNVTLAPICSQFELTRLQASGQLVAVAWGKGNNTDCPLYELPMRLVPTSDCADLTNLGNVQGLSATHLCVEPKNQNDLNMFSSATKCAPCPAVVGSILHLIRPNGNRCVLGLATPTGAECDARAMYFTSLLNPPFINFVEQQQRL</sequence>
<dbReference type="PANTHER" id="PTHR24260">
    <property type="match status" value="1"/>
</dbReference>
<dbReference type="PANTHER" id="PTHR24260:SF147">
    <property type="entry name" value="EG:BACR7A4.3 PROTEIN-RELATED"/>
    <property type="match status" value="1"/>
</dbReference>
<dbReference type="PhylomeDB" id="B4NEL7"/>
<dbReference type="InterPro" id="IPR022700">
    <property type="entry name" value="CLIP"/>
</dbReference>
<reference evidence="6 7" key="1">
    <citation type="journal article" date="2007" name="Nature">
        <title>Evolution of genes and genomes on the Drosophila phylogeny.</title>
        <authorList>
            <consortium name="Drosophila 12 Genomes Consortium"/>
            <person name="Clark A.G."/>
            <person name="Eisen M.B."/>
            <person name="Smith D.R."/>
            <person name="Bergman C.M."/>
            <person name="Oliver B."/>
            <person name="Markow T.A."/>
            <person name="Kaufman T.C."/>
            <person name="Kellis M."/>
            <person name="Gelbart W."/>
            <person name="Iyer V.N."/>
            <person name="Pollard D.A."/>
            <person name="Sackton T.B."/>
            <person name="Larracuente A.M."/>
            <person name="Singh N.D."/>
            <person name="Abad J.P."/>
            <person name="Abt D.N."/>
            <person name="Adryan B."/>
            <person name="Aguade M."/>
            <person name="Akashi H."/>
            <person name="Anderson W.W."/>
            <person name="Aquadro C.F."/>
            <person name="Ardell D.H."/>
            <person name="Arguello R."/>
            <person name="Artieri C.G."/>
            <person name="Barbash D.A."/>
            <person name="Barker D."/>
            <person name="Barsanti P."/>
            <person name="Batterham P."/>
            <person name="Batzoglou S."/>
            <person name="Begun D."/>
            <person name="Bhutkar A."/>
            <person name="Blanco E."/>
            <person name="Bosak S.A."/>
            <person name="Bradley R.K."/>
            <person name="Brand A.D."/>
            <person name="Brent M.R."/>
            <person name="Brooks A.N."/>
            <person name="Brown R.H."/>
            <person name="Butlin R.K."/>
            <person name="Caggese C."/>
            <person name="Calvi B.R."/>
            <person name="Bernardo de Carvalho A."/>
            <person name="Caspi A."/>
            <person name="Castrezana S."/>
            <person name="Celniker S.E."/>
            <person name="Chang J.L."/>
            <person name="Chapple C."/>
            <person name="Chatterji S."/>
            <person name="Chinwalla A."/>
            <person name="Civetta A."/>
            <person name="Clifton S.W."/>
            <person name="Comeron J.M."/>
            <person name="Costello J.C."/>
            <person name="Coyne J.A."/>
            <person name="Daub J."/>
            <person name="David R.G."/>
            <person name="Delcher A.L."/>
            <person name="Delehaunty K."/>
            <person name="Do C.B."/>
            <person name="Ebling H."/>
            <person name="Edwards K."/>
            <person name="Eickbush T."/>
            <person name="Evans J.D."/>
            <person name="Filipski A."/>
            <person name="Findeiss S."/>
            <person name="Freyhult E."/>
            <person name="Fulton L."/>
            <person name="Fulton R."/>
            <person name="Garcia A.C."/>
            <person name="Gardiner A."/>
            <person name="Garfield D.A."/>
            <person name="Garvin B.E."/>
            <person name="Gibson G."/>
            <person name="Gilbert D."/>
            <person name="Gnerre S."/>
            <person name="Godfrey J."/>
            <person name="Good R."/>
            <person name="Gotea V."/>
            <person name="Gravely B."/>
            <person name="Greenberg A.J."/>
            <person name="Griffiths-Jones S."/>
            <person name="Gross S."/>
            <person name="Guigo R."/>
            <person name="Gustafson E.A."/>
            <person name="Haerty W."/>
            <person name="Hahn M.W."/>
            <person name="Halligan D.L."/>
            <person name="Halpern A.L."/>
            <person name="Halter G.M."/>
            <person name="Han M.V."/>
            <person name="Heger A."/>
            <person name="Hillier L."/>
            <person name="Hinrichs A.S."/>
            <person name="Holmes I."/>
            <person name="Hoskins R.A."/>
            <person name="Hubisz M.J."/>
            <person name="Hultmark D."/>
            <person name="Huntley M.A."/>
            <person name="Jaffe D.B."/>
            <person name="Jagadeeshan S."/>
            <person name="Jeck W.R."/>
            <person name="Johnson J."/>
            <person name="Jones C.D."/>
            <person name="Jordan W.C."/>
            <person name="Karpen G.H."/>
            <person name="Kataoka E."/>
            <person name="Keightley P.D."/>
            <person name="Kheradpour P."/>
            <person name="Kirkness E.F."/>
            <person name="Koerich L.B."/>
            <person name="Kristiansen K."/>
            <person name="Kudrna D."/>
            <person name="Kulathinal R.J."/>
            <person name="Kumar S."/>
            <person name="Kwok R."/>
            <person name="Lander E."/>
            <person name="Langley C.H."/>
            <person name="Lapoint R."/>
            <person name="Lazzaro B.P."/>
            <person name="Lee S.J."/>
            <person name="Levesque L."/>
            <person name="Li R."/>
            <person name="Lin C.F."/>
            <person name="Lin M.F."/>
            <person name="Lindblad-Toh K."/>
            <person name="Llopart A."/>
            <person name="Long M."/>
            <person name="Low L."/>
            <person name="Lozovsky E."/>
            <person name="Lu J."/>
            <person name="Luo M."/>
            <person name="Machado C.A."/>
            <person name="Makalowski W."/>
            <person name="Marzo M."/>
            <person name="Matsuda M."/>
            <person name="Matzkin L."/>
            <person name="McAllister B."/>
            <person name="McBride C.S."/>
            <person name="McKernan B."/>
            <person name="McKernan K."/>
            <person name="Mendez-Lago M."/>
            <person name="Minx P."/>
            <person name="Mollenhauer M.U."/>
            <person name="Montooth K."/>
            <person name="Mount S.M."/>
            <person name="Mu X."/>
            <person name="Myers E."/>
            <person name="Negre B."/>
            <person name="Newfeld S."/>
            <person name="Nielsen R."/>
            <person name="Noor M.A."/>
            <person name="O'Grady P."/>
            <person name="Pachter L."/>
            <person name="Papaceit M."/>
            <person name="Parisi M.J."/>
            <person name="Parisi M."/>
            <person name="Parts L."/>
            <person name="Pedersen J.S."/>
            <person name="Pesole G."/>
            <person name="Phillippy A.M."/>
            <person name="Ponting C.P."/>
            <person name="Pop M."/>
            <person name="Porcelli D."/>
            <person name="Powell J.R."/>
            <person name="Prohaska S."/>
            <person name="Pruitt K."/>
            <person name="Puig M."/>
            <person name="Quesneville H."/>
            <person name="Ram K.R."/>
            <person name="Rand D."/>
            <person name="Rasmussen M.D."/>
            <person name="Reed L.K."/>
            <person name="Reenan R."/>
            <person name="Reily A."/>
            <person name="Remington K.A."/>
            <person name="Rieger T.T."/>
            <person name="Ritchie M.G."/>
            <person name="Robin C."/>
            <person name="Rogers Y.H."/>
            <person name="Rohde C."/>
            <person name="Rozas J."/>
            <person name="Rubenfield M.J."/>
            <person name="Ruiz A."/>
            <person name="Russo S."/>
            <person name="Salzberg S.L."/>
            <person name="Sanchez-Gracia A."/>
            <person name="Saranga D.J."/>
            <person name="Sato H."/>
            <person name="Schaeffer S.W."/>
            <person name="Schatz M.C."/>
            <person name="Schlenke T."/>
            <person name="Schwartz R."/>
            <person name="Segarra C."/>
            <person name="Singh R.S."/>
            <person name="Sirot L."/>
            <person name="Sirota M."/>
            <person name="Sisneros N.B."/>
            <person name="Smith C.D."/>
            <person name="Smith T.F."/>
            <person name="Spieth J."/>
            <person name="Stage D.E."/>
            <person name="Stark A."/>
            <person name="Stephan W."/>
            <person name="Strausberg R.L."/>
            <person name="Strempel S."/>
            <person name="Sturgill D."/>
            <person name="Sutton G."/>
            <person name="Sutton G.G."/>
            <person name="Tao W."/>
            <person name="Teichmann S."/>
            <person name="Tobari Y.N."/>
            <person name="Tomimura Y."/>
            <person name="Tsolas J.M."/>
            <person name="Valente V.L."/>
            <person name="Venter E."/>
            <person name="Venter J.C."/>
            <person name="Vicario S."/>
            <person name="Vieira F.G."/>
            <person name="Vilella A.J."/>
            <person name="Villasante A."/>
            <person name="Walenz B."/>
            <person name="Wang J."/>
            <person name="Wasserman M."/>
            <person name="Watts T."/>
            <person name="Wilson D."/>
            <person name="Wilson R.K."/>
            <person name="Wing R.A."/>
            <person name="Wolfner M.F."/>
            <person name="Wong A."/>
            <person name="Wong G.K."/>
            <person name="Wu C.I."/>
            <person name="Wu G."/>
            <person name="Yamamoto D."/>
            <person name="Yang H.P."/>
            <person name="Yang S.P."/>
            <person name="Yorke J.A."/>
            <person name="Yoshida K."/>
            <person name="Zdobnov E."/>
            <person name="Zhang P."/>
            <person name="Zhang Y."/>
            <person name="Zimin A.V."/>
            <person name="Baldwin J."/>
            <person name="Abdouelleil A."/>
            <person name="Abdulkadir J."/>
            <person name="Abebe A."/>
            <person name="Abera B."/>
            <person name="Abreu J."/>
            <person name="Acer S.C."/>
            <person name="Aftuck L."/>
            <person name="Alexander A."/>
            <person name="An P."/>
            <person name="Anderson E."/>
            <person name="Anderson S."/>
            <person name="Arachi H."/>
            <person name="Azer M."/>
            <person name="Bachantsang P."/>
            <person name="Barry A."/>
            <person name="Bayul T."/>
            <person name="Berlin A."/>
            <person name="Bessette D."/>
            <person name="Bloom T."/>
            <person name="Blye J."/>
            <person name="Boguslavskiy L."/>
            <person name="Bonnet C."/>
            <person name="Boukhgalter B."/>
            <person name="Bourzgui I."/>
            <person name="Brown A."/>
            <person name="Cahill P."/>
            <person name="Channer S."/>
            <person name="Cheshatsang Y."/>
            <person name="Chuda L."/>
            <person name="Citroen M."/>
            <person name="Collymore A."/>
            <person name="Cooke P."/>
            <person name="Costello M."/>
            <person name="D'Aco K."/>
            <person name="Daza R."/>
            <person name="De Haan G."/>
            <person name="DeGray S."/>
            <person name="DeMaso C."/>
            <person name="Dhargay N."/>
            <person name="Dooley K."/>
            <person name="Dooley E."/>
            <person name="Doricent M."/>
            <person name="Dorje P."/>
            <person name="Dorjee K."/>
            <person name="Dupes A."/>
            <person name="Elong R."/>
            <person name="Falk J."/>
            <person name="Farina A."/>
            <person name="Faro S."/>
            <person name="Ferguson D."/>
            <person name="Fisher S."/>
            <person name="Foley C.D."/>
            <person name="Franke A."/>
            <person name="Friedrich D."/>
            <person name="Gadbois L."/>
            <person name="Gearin G."/>
            <person name="Gearin C.R."/>
            <person name="Giannoukos G."/>
            <person name="Goode T."/>
            <person name="Graham J."/>
            <person name="Grandbois E."/>
            <person name="Grewal S."/>
            <person name="Gyaltsen K."/>
            <person name="Hafez N."/>
            <person name="Hagos B."/>
            <person name="Hall J."/>
            <person name="Henson C."/>
            <person name="Hollinger A."/>
            <person name="Honan T."/>
            <person name="Huard M.D."/>
            <person name="Hughes L."/>
            <person name="Hurhula B."/>
            <person name="Husby M.E."/>
            <person name="Kamat A."/>
            <person name="Kanga B."/>
            <person name="Kashin S."/>
            <person name="Khazanovich D."/>
            <person name="Kisner P."/>
            <person name="Lance K."/>
            <person name="Lara M."/>
            <person name="Lee W."/>
            <person name="Lennon N."/>
            <person name="Letendre F."/>
            <person name="LeVine R."/>
            <person name="Lipovsky A."/>
            <person name="Liu X."/>
            <person name="Liu J."/>
            <person name="Liu S."/>
            <person name="Lokyitsang T."/>
            <person name="Lokyitsang Y."/>
            <person name="Lubonja R."/>
            <person name="Lui A."/>
            <person name="MacDonald P."/>
            <person name="Magnisalis V."/>
            <person name="Maru K."/>
            <person name="Matthews C."/>
            <person name="McCusker W."/>
            <person name="McDonough S."/>
            <person name="Mehta T."/>
            <person name="Meldrim J."/>
            <person name="Meneus L."/>
            <person name="Mihai O."/>
            <person name="Mihalev A."/>
            <person name="Mihova T."/>
            <person name="Mittelman R."/>
            <person name="Mlenga V."/>
            <person name="Montmayeur A."/>
            <person name="Mulrain L."/>
            <person name="Navidi A."/>
            <person name="Naylor J."/>
            <person name="Negash T."/>
            <person name="Nguyen T."/>
            <person name="Nguyen N."/>
            <person name="Nicol R."/>
            <person name="Norbu C."/>
            <person name="Norbu N."/>
            <person name="Novod N."/>
            <person name="O'Neill B."/>
            <person name="Osman S."/>
            <person name="Markiewicz E."/>
            <person name="Oyono O.L."/>
            <person name="Patti C."/>
            <person name="Phunkhang P."/>
            <person name="Pierre F."/>
            <person name="Priest M."/>
            <person name="Raghuraman S."/>
            <person name="Rege F."/>
            <person name="Reyes R."/>
            <person name="Rise C."/>
            <person name="Rogov P."/>
            <person name="Ross K."/>
            <person name="Ryan E."/>
            <person name="Settipalli S."/>
            <person name="Shea T."/>
            <person name="Sherpa N."/>
            <person name="Shi L."/>
            <person name="Shih D."/>
            <person name="Sparrow T."/>
            <person name="Spaulding J."/>
            <person name="Stalker J."/>
            <person name="Stange-Thomann N."/>
            <person name="Stavropoulos S."/>
            <person name="Stone C."/>
            <person name="Strader C."/>
            <person name="Tesfaye S."/>
            <person name="Thomson T."/>
            <person name="Thoulutsang Y."/>
            <person name="Thoulutsang D."/>
            <person name="Topham K."/>
            <person name="Topping I."/>
            <person name="Tsamla T."/>
            <person name="Vassiliev H."/>
            <person name="Vo A."/>
            <person name="Wangchuk T."/>
            <person name="Wangdi T."/>
            <person name="Weiand M."/>
            <person name="Wilkinson J."/>
            <person name="Wilson A."/>
            <person name="Yadav S."/>
            <person name="Young G."/>
            <person name="Yu Q."/>
            <person name="Zembek L."/>
            <person name="Zhong D."/>
            <person name="Zimmer A."/>
            <person name="Zwirko Z."/>
            <person name="Jaffe D.B."/>
            <person name="Alvarez P."/>
            <person name="Brockman W."/>
            <person name="Butler J."/>
            <person name="Chin C."/>
            <person name="Gnerre S."/>
            <person name="Grabherr M."/>
            <person name="Kleber M."/>
            <person name="Mauceli E."/>
            <person name="MacCallum I."/>
        </authorList>
    </citation>
    <scope>NUCLEOTIDE SEQUENCE [LARGE SCALE GENOMIC DNA]</scope>
    <source>
        <strain evidence="7">Tucson 14030-0811.24</strain>
    </source>
</reference>
<evidence type="ECO:0000313" key="6">
    <source>
        <dbReference type="EMBL" id="EDW82186.1"/>
    </source>
</evidence>
<dbReference type="InParanoid" id="B4NEL7"/>
<keyword evidence="7" id="KW-1185">Reference proteome</keyword>
<accession>B4NEL7</accession>
<dbReference type="OrthoDB" id="7883519at2759"/>
<gene>
    <name evidence="6" type="primary">Dwil\GK25259</name>
    <name evidence="6" type="ORF">Dwil_GK25259</name>
</gene>
<dbReference type="Gene3D" id="2.40.10.10">
    <property type="entry name" value="Trypsin-like serine proteases"/>
    <property type="match status" value="1"/>
</dbReference>
<keyword evidence="2" id="KW-1015">Disulfide bond</keyword>
<keyword evidence="6" id="KW-0378">Hydrolase</keyword>
<dbReference type="HOGENOM" id="CLU_570211_0_0_1"/>
<evidence type="ECO:0000256" key="2">
    <source>
        <dbReference type="ARBA" id="ARBA00023157"/>
    </source>
</evidence>
<feature type="compositionally biased region" description="Polar residues" evidence="3">
    <location>
        <begin position="222"/>
        <end position="241"/>
    </location>
</feature>
<dbReference type="GO" id="GO:0016787">
    <property type="term" value="F:hydrolase activity"/>
    <property type="evidence" value="ECO:0007669"/>
    <property type="project" value="UniProtKB-KW"/>
</dbReference>
<dbReference type="AlphaFoldDB" id="B4NEL7"/>
<dbReference type="Proteomes" id="UP000007798">
    <property type="component" value="Unassembled WGS sequence"/>
</dbReference>
<feature type="domain" description="Clip" evidence="5">
    <location>
        <begin position="31"/>
        <end position="77"/>
    </location>
</feature>
<feature type="domain" description="Clip" evidence="5">
    <location>
        <begin position="158"/>
        <end position="205"/>
    </location>
</feature>